<sequence length="134" mass="15642">MDLHDANARAKYLIRDRDPRYPAAFDAPLQAEGIKVIQTGVRIPRTNATTERWVRSCRAEFPDRTLMRNETHLLHALREYEQFYNDHRPHRSLKGAAPLRPLPAPVVQPDRLAHLDVRRRDRLSGILHEHHHVA</sequence>
<dbReference type="AlphaFoldDB" id="D7C9V8"/>
<name>D7C9V8_STRBB</name>
<reference evidence="2 3" key="1">
    <citation type="journal article" date="2010" name="J. Bacteriol.">
        <title>Genome sequence of the milbemycin-producing bacterium Streptomyces bingchenggensis.</title>
        <authorList>
            <person name="Wang X.J."/>
            <person name="Yan Y.J."/>
            <person name="Zhang B."/>
            <person name="An J."/>
            <person name="Wang J.J."/>
            <person name="Tian J."/>
            <person name="Jiang L."/>
            <person name="Chen Y.H."/>
            <person name="Huang S.X."/>
            <person name="Yin M."/>
            <person name="Zhang J."/>
            <person name="Gao A.L."/>
            <person name="Liu C.X."/>
            <person name="Zhu Z.X."/>
            <person name="Xiang W.S."/>
        </authorList>
    </citation>
    <scope>NUCLEOTIDE SEQUENCE [LARGE SCALE GENOMIC DNA]</scope>
    <source>
        <strain evidence="2 3">BCW-1</strain>
    </source>
</reference>
<dbReference type="Proteomes" id="UP000000377">
    <property type="component" value="Chromosome"/>
</dbReference>
<protein>
    <submittedName>
        <fullName evidence="2">Integrase</fullName>
    </submittedName>
</protein>
<dbReference type="STRING" id="749414.SBI_01165"/>
<evidence type="ECO:0000259" key="1">
    <source>
        <dbReference type="PROSITE" id="PS50994"/>
    </source>
</evidence>
<feature type="domain" description="Integrase catalytic" evidence="1">
    <location>
        <begin position="1"/>
        <end position="106"/>
    </location>
</feature>
<dbReference type="KEGG" id="sbh:SBI_01165"/>
<proteinExistence type="predicted"/>
<dbReference type="PROSITE" id="PS50994">
    <property type="entry name" value="INTEGRASE"/>
    <property type="match status" value="1"/>
</dbReference>
<evidence type="ECO:0000313" key="2">
    <source>
        <dbReference type="EMBL" id="ADI04286.1"/>
    </source>
</evidence>
<dbReference type="InterPro" id="IPR036397">
    <property type="entry name" value="RNaseH_sf"/>
</dbReference>
<dbReference type="EMBL" id="CP002047">
    <property type="protein sequence ID" value="ADI04286.1"/>
    <property type="molecule type" value="Genomic_DNA"/>
</dbReference>
<dbReference type="GO" id="GO:0015074">
    <property type="term" value="P:DNA integration"/>
    <property type="evidence" value="ECO:0007669"/>
    <property type="project" value="InterPro"/>
</dbReference>
<gene>
    <name evidence="2" type="ordered locus">SBI_01165</name>
</gene>
<dbReference type="InterPro" id="IPR001584">
    <property type="entry name" value="Integrase_cat-core"/>
</dbReference>
<dbReference type="Gene3D" id="3.30.420.10">
    <property type="entry name" value="Ribonuclease H-like superfamily/Ribonuclease H"/>
    <property type="match status" value="1"/>
</dbReference>
<dbReference type="HOGENOM" id="CLU_064679_2_2_11"/>
<dbReference type="eggNOG" id="COG2801">
    <property type="taxonomic scope" value="Bacteria"/>
</dbReference>
<keyword evidence="3" id="KW-1185">Reference proteome</keyword>
<organism evidence="2 3">
    <name type="scientific">Streptomyces bingchenggensis (strain BCW-1)</name>
    <dbReference type="NCBI Taxonomy" id="749414"/>
    <lineage>
        <taxon>Bacteria</taxon>
        <taxon>Bacillati</taxon>
        <taxon>Actinomycetota</taxon>
        <taxon>Actinomycetes</taxon>
        <taxon>Kitasatosporales</taxon>
        <taxon>Streptomycetaceae</taxon>
        <taxon>Streptomyces</taxon>
    </lineage>
</organism>
<dbReference type="InterPro" id="IPR012337">
    <property type="entry name" value="RNaseH-like_sf"/>
</dbReference>
<dbReference type="SUPFAM" id="SSF53098">
    <property type="entry name" value="Ribonuclease H-like"/>
    <property type="match status" value="1"/>
</dbReference>
<evidence type="ECO:0000313" key="3">
    <source>
        <dbReference type="Proteomes" id="UP000000377"/>
    </source>
</evidence>
<accession>D7C9V8</accession>
<dbReference type="PATRIC" id="fig|749414.3.peg.1196"/>
<dbReference type="Pfam" id="PF13683">
    <property type="entry name" value="rve_3"/>
    <property type="match status" value="1"/>
</dbReference>
<dbReference type="GO" id="GO:0003676">
    <property type="term" value="F:nucleic acid binding"/>
    <property type="evidence" value="ECO:0007669"/>
    <property type="project" value="InterPro"/>
</dbReference>